<feature type="domain" description="SPW repeat-containing integral membrane" evidence="2">
    <location>
        <begin position="7"/>
        <end position="100"/>
    </location>
</feature>
<evidence type="ECO:0000259" key="2">
    <source>
        <dbReference type="Pfam" id="PF03779"/>
    </source>
</evidence>
<proteinExistence type="predicted"/>
<sequence>MKKWTRWQDWAAVAAGAVAALSTLWTTQSTASTWMMVAGGVLIAVSGVINLAAPGMPWIEWVQVILGAVLVLSPWMASYTGHSGAAWTSWIAGAVVVVASGFAISPSTQAHHHAVPSH</sequence>
<keyword evidence="1" id="KW-0812">Transmembrane</keyword>
<feature type="transmembrane region" description="Helical" evidence="1">
    <location>
        <begin position="84"/>
        <end position="104"/>
    </location>
</feature>
<dbReference type="InterPro" id="IPR005530">
    <property type="entry name" value="SPW"/>
</dbReference>
<reference evidence="3 4" key="1">
    <citation type="submission" date="2020-02" db="EMBL/GenBank/DDBJ databases">
        <title>Genome sequence of strain AETb3-4.</title>
        <authorList>
            <person name="Gao J."/>
            <person name="Zhang X."/>
        </authorList>
    </citation>
    <scope>NUCLEOTIDE SEQUENCE [LARGE SCALE GENOMIC DNA]</scope>
    <source>
        <strain evidence="3 4">AETb3-4</strain>
    </source>
</reference>
<keyword evidence="4" id="KW-1185">Reference proteome</keyword>
<evidence type="ECO:0000313" key="4">
    <source>
        <dbReference type="Proteomes" id="UP000543556"/>
    </source>
</evidence>
<evidence type="ECO:0000256" key="1">
    <source>
        <dbReference type="SAM" id="Phobius"/>
    </source>
</evidence>
<keyword evidence="1" id="KW-0472">Membrane</keyword>
<accession>A0A7Y7IF65</accession>
<dbReference type="RefSeq" id="WP_176633926.1">
    <property type="nucleotide sequence ID" value="NZ_JAAMFM010000004.1"/>
</dbReference>
<dbReference type="Proteomes" id="UP000543556">
    <property type="component" value="Unassembled WGS sequence"/>
</dbReference>
<organism evidence="3 4">
    <name type="scientific">Arthrobacter wenxiniae</name>
    <dbReference type="NCBI Taxonomy" id="2713570"/>
    <lineage>
        <taxon>Bacteria</taxon>
        <taxon>Bacillati</taxon>
        <taxon>Actinomycetota</taxon>
        <taxon>Actinomycetes</taxon>
        <taxon>Micrococcales</taxon>
        <taxon>Micrococcaceae</taxon>
        <taxon>Arthrobacter</taxon>
    </lineage>
</organism>
<feature type="transmembrane region" description="Helical" evidence="1">
    <location>
        <begin position="58"/>
        <end position="78"/>
    </location>
</feature>
<dbReference type="AlphaFoldDB" id="A0A7Y7IF65"/>
<dbReference type="Pfam" id="PF03779">
    <property type="entry name" value="SPW"/>
    <property type="match status" value="1"/>
</dbReference>
<keyword evidence="1" id="KW-1133">Transmembrane helix</keyword>
<evidence type="ECO:0000313" key="3">
    <source>
        <dbReference type="EMBL" id="NVM94198.1"/>
    </source>
</evidence>
<feature type="transmembrane region" description="Helical" evidence="1">
    <location>
        <begin position="31"/>
        <end position="51"/>
    </location>
</feature>
<gene>
    <name evidence="3" type="ORF">G6034_04595</name>
</gene>
<name>A0A7Y7IF65_9MICC</name>
<dbReference type="EMBL" id="JAAMFM010000004">
    <property type="protein sequence ID" value="NVM94198.1"/>
    <property type="molecule type" value="Genomic_DNA"/>
</dbReference>
<comment type="caution">
    <text evidence="3">The sequence shown here is derived from an EMBL/GenBank/DDBJ whole genome shotgun (WGS) entry which is preliminary data.</text>
</comment>
<protein>
    <submittedName>
        <fullName evidence="3">SPW repeat protein</fullName>
    </submittedName>
</protein>